<accession>A0AAJ6AII7</accession>
<keyword evidence="2" id="KW-0813">Transport</keyword>
<dbReference type="PANTHER" id="PTHR42953">
    <property type="entry name" value="HIGH-AFFINITY ZINC UPTAKE SYSTEM PROTEIN ZNUA-RELATED"/>
    <property type="match status" value="1"/>
</dbReference>
<evidence type="ECO:0000256" key="5">
    <source>
        <dbReference type="SAM" id="MobiDB-lite"/>
    </source>
</evidence>
<gene>
    <name evidence="6" type="ORF">QDX21_00590</name>
</gene>
<dbReference type="InterPro" id="IPR050492">
    <property type="entry name" value="Bact_metal-bind_prot9"/>
</dbReference>
<evidence type="ECO:0000256" key="1">
    <source>
        <dbReference type="ARBA" id="ARBA00004196"/>
    </source>
</evidence>
<keyword evidence="4" id="KW-0732">Signal</keyword>
<dbReference type="AlphaFoldDB" id="A0AAJ6AII7"/>
<dbReference type="PROSITE" id="PS51257">
    <property type="entry name" value="PROKAR_LIPOPROTEIN"/>
    <property type="match status" value="1"/>
</dbReference>
<keyword evidence="7" id="KW-1185">Reference proteome</keyword>
<dbReference type="Gene3D" id="3.40.50.1980">
    <property type="entry name" value="Nitrogenase molybdenum iron protein domain"/>
    <property type="match status" value="3"/>
</dbReference>
<feature type="compositionally biased region" description="Basic and acidic residues" evidence="5">
    <location>
        <begin position="144"/>
        <end position="219"/>
    </location>
</feature>
<feature type="region of interest" description="Disordered" evidence="5">
    <location>
        <begin position="141"/>
        <end position="219"/>
    </location>
</feature>
<dbReference type="Proteomes" id="UP001224674">
    <property type="component" value="Chromosome"/>
</dbReference>
<evidence type="ECO:0000256" key="2">
    <source>
        <dbReference type="ARBA" id="ARBA00022448"/>
    </source>
</evidence>
<protein>
    <submittedName>
        <fullName evidence="6">Metal ABC transporter substrate-binding protein</fullName>
    </submittedName>
</protein>
<sequence>MRRDHINLRSPHRRAAMALGSLGIIAALGLSACSNDNADSEDNAGQGEQKEGLSVVATTTQVGSITSQITDCAGGETQVLMGPGDDPHQFSLSSKQVTDVVDADLVVSVGLGLEAAMQDSLDNAESDGADIYEVGEELEPLPIGDDHVHNDGHDHDHGDEEHDHDHDHDHEHGHGDEEHGHDHDHDHGDEEHDHDHDHDHGDEEHDHDHDHDHGDEDPHVWMDVSRMATAAELIGDQLAEHTDDQELAEQYTSCASDVKADLEETDQEVRDILDEIETDEPSLVTDHAAYQYFADAYGFEIRGIVIPGGSTDAEPSSAALSELAQVLEDEDADAAVTDKLSPNPTLEGLAEDHGEVPLIHLYEGGLGEPDSEASTYQDAMIYNAEQLRDGLNGEQ</sequence>
<dbReference type="EMBL" id="CP122566">
    <property type="protein sequence ID" value="WGH93352.1"/>
    <property type="molecule type" value="Genomic_DNA"/>
</dbReference>
<dbReference type="SUPFAM" id="SSF53807">
    <property type="entry name" value="Helical backbone' metal receptor"/>
    <property type="match status" value="1"/>
</dbReference>
<dbReference type="Pfam" id="PF01297">
    <property type="entry name" value="ZnuA"/>
    <property type="match status" value="1"/>
</dbReference>
<name>A0AAJ6AII7_9MICC</name>
<dbReference type="RefSeq" id="WP_110110003.1">
    <property type="nucleotide sequence ID" value="NZ_CP122566.1"/>
</dbReference>
<evidence type="ECO:0000256" key="4">
    <source>
        <dbReference type="ARBA" id="ARBA00022729"/>
    </source>
</evidence>
<organism evidence="6 7">
    <name type="scientific">Auritidibacter ignavus</name>
    <dbReference type="NCBI Taxonomy" id="678932"/>
    <lineage>
        <taxon>Bacteria</taxon>
        <taxon>Bacillati</taxon>
        <taxon>Actinomycetota</taxon>
        <taxon>Actinomycetes</taxon>
        <taxon>Micrococcales</taxon>
        <taxon>Micrococcaceae</taxon>
        <taxon>Auritidibacter</taxon>
    </lineage>
</organism>
<keyword evidence="3" id="KW-0479">Metal-binding</keyword>
<dbReference type="InterPro" id="IPR006127">
    <property type="entry name" value="ZnuA-like"/>
</dbReference>
<reference evidence="6 7" key="1">
    <citation type="submission" date="2023-03" db="EMBL/GenBank/DDBJ databases">
        <title>Complete genome sequences of several Auritidibacter ignavus strains isolated from ear infections.</title>
        <authorList>
            <person name="Baehr T."/>
            <person name="Baumhoegger A.M."/>
        </authorList>
    </citation>
    <scope>NUCLEOTIDE SEQUENCE [LARGE SCALE GENOMIC DNA]</scope>
    <source>
        <strain evidence="6 7">BABAE-6</strain>
    </source>
</reference>
<dbReference type="GO" id="GO:0030001">
    <property type="term" value="P:metal ion transport"/>
    <property type="evidence" value="ECO:0007669"/>
    <property type="project" value="InterPro"/>
</dbReference>
<dbReference type="GO" id="GO:0030313">
    <property type="term" value="C:cell envelope"/>
    <property type="evidence" value="ECO:0007669"/>
    <property type="project" value="UniProtKB-SubCell"/>
</dbReference>
<dbReference type="PANTHER" id="PTHR42953:SF1">
    <property type="entry name" value="METAL-BINDING PROTEIN HI_0362-RELATED"/>
    <property type="match status" value="1"/>
</dbReference>
<evidence type="ECO:0000313" key="7">
    <source>
        <dbReference type="Proteomes" id="UP001224674"/>
    </source>
</evidence>
<evidence type="ECO:0000313" key="6">
    <source>
        <dbReference type="EMBL" id="WGH93352.1"/>
    </source>
</evidence>
<comment type="subcellular location">
    <subcellularLocation>
        <location evidence="1">Cell envelope</location>
    </subcellularLocation>
</comment>
<dbReference type="GO" id="GO:0046872">
    <property type="term" value="F:metal ion binding"/>
    <property type="evidence" value="ECO:0007669"/>
    <property type="project" value="UniProtKB-KW"/>
</dbReference>
<proteinExistence type="predicted"/>
<evidence type="ECO:0000256" key="3">
    <source>
        <dbReference type="ARBA" id="ARBA00022723"/>
    </source>
</evidence>